<evidence type="ECO:0000313" key="2">
    <source>
        <dbReference type="EMBL" id="KAK4729626.1"/>
    </source>
</evidence>
<dbReference type="Proteomes" id="UP001311915">
    <property type="component" value="Unassembled WGS sequence"/>
</dbReference>
<gene>
    <name evidence="2" type="ORF">R3W88_022614</name>
</gene>
<accession>A0AAV9LV26</accession>
<name>A0AAV9LV26_9SOLN</name>
<protein>
    <submittedName>
        <fullName evidence="2">Uncharacterized protein</fullName>
    </submittedName>
</protein>
<feature type="compositionally biased region" description="Basic and acidic residues" evidence="1">
    <location>
        <begin position="17"/>
        <end position="29"/>
    </location>
</feature>
<feature type="region of interest" description="Disordered" evidence="1">
    <location>
        <begin position="1"/>
        <end position="62"/>
    </location>
</feature>
<reference evidence="2 3" key="1">
    <citation type="submission" date="2023-10" db="EMBL/GenBank/DDBJ databases">
        <title>Genome-Wide Identification Analysis in wild type Solanum Pinnatisectum Reveals Some Genes Defensing Phytophthora Infestans.</title>
        <authorList>
            <person name="Sun C."/>
        </authorList>
    </citation>
    <scope>NUCLEOTIDE SEQUENCE [LARGE SCALE GENOMIC DNA]</scope>
    <source>
        <strain evidence="2">LQN</strain>
        <tissue evidence="2">Leaf</tissue>
    </source>
</reference>
<keyword evidence="3" id="KW-1185">Reference proteome</keyword>
<comment type="caution">
    <text evidence="2">The sequence shown here is derived from an EMBL/GenBank/DDBJ whole genome shotgun (WGS) entry which is preliminary data.</text>
</comment>
<dbReference type="AlphaFoldDB" id="A0AAV9LV26"/>
<proteinExistence type="predicted"/>
<sequence>MTCSSCGIPKHNARSCHKMDKQCDEGKKQIKERHRTLIDEEDVESSPSRSPNAAIVEDFPLKAPPPNCASDEDFDLEVKNDMTWKPRGFSVLKSRIQQRQKQAQPIGSRQINFLGDGPTTSSDLYAPKWLTWKGNASIIETMLEQLRVEKLKTKMGNVKAHSDKFSNEDNIWYFVASF</sequence>
<organism evidence="2 3">
    <name type="scientific">Solanum pinnatisectum</name>
    <name type="common">tansyleaf nightshade</name>
    <dbReference type="NCBI Taxonomy" id="50273"/>
    <lineage>
        <taxon>Eukaryota</taxon>
        <taxon>Viridiplantae</taxon>
        <taxon>Streptophyta</taxon>
        <taxon>Embryophyta</taxon>
        <taxon>Tracheophyta</taxon>
        <taxon>Spermatophyta</taxon>
        <taxon>Magnoliopsida</taxon>
        <taxon>eudicotyledons</taxon>
        <taxon>Gunneridae</taxon>
        <taxon>Pentapetalae</taxon>
        <taxon>asterids</taxon>
        <taxon>lamiids</taxon>
        <taxon>Solanales</taxon>
        <taxon>Solanaceae</taxon>
        <taxon>Solanoideae</taxon>
        <taxon>Solaneae</taxon>
        <taxon>Solanum</taxon>
    </lineage>
</organism>
<dbReference type="EMBL" id="JAWPEI010000004">
    <property type="protein sequence ID" value="KAK4729626.1"/>
    <property type="molecule type" value="Genomic_DNA"/>
</dbReference>
<evidence type="ECO:0000313" key="3">
    <source>
        <dbReference type="Proteomes" id="UP001311915"/>
    </source>
</evidence>
<evidence type="ECO:0000256" key="1">
    <source>
        <dbReference type="SAM" id="MobiDB-lite"/>
    </source>
</evidence>